<feature type="domain" description="Fibronectin type-III" evidence="3">
    <location>
        <begin position="143"/>
        <end position="249"/>
    </location>
</feature>
<dbReference type="SUPFAM" id="SSF63825">
    <property type="entry name" value="YWTD domain"/>
    <property type="match status" value="3"/>
</dbReference>
<dbReference type="InterPro" id="IPR003961">
    <property type="entry name" value="FN3_dom"/>
</dbReference>
<dbReference type="SUPFAM" id="SSF49265">
    <property type="entry name" value="Fibronectin type III"/>
    <property type="match status" value="5"/>
</dbReference>
<dbReference type="PANTHER" id="PTHR13817:SF173">
    <property type="entry name" value="FRAZZLED"/>
    <property type="match status" value="1"/>
</dbReference>
<keyword evidence="2" id="KW-0812">Transmembrane</keyword>
<feature type="domain" description="Fibronectin type-III" evidence="3">
    <location>
        <begin position="1546"/>
        <end position="1640"/>
    </location>
</feature>
<evidence type="ECO:0000313" key="5">
    <source>
        <dbReference type="Proteomes" id="UP000092461"/>
    </source>
</evidence>
<dbReference type="InterPro" id="IPR036116">
    <property type="entry name" value="FN3_sf"/>
</dbReference>
<keyword evidence="2" id="KW-1133">Transmembrane helix</keyword>
<dbReference type="EnsemblMetazoa" id="LLOJ005129-RA">
    <property type="protein sequence ID" value="LLOJ005129-PA"/>
    <property type="gene ID" value="LLOJ005129"/>
</dbReference>
<dbReference type="PROSITE" id="PS50853">
    <property type="entry name" value="FN3"/>
    <property type="match status" value="6"/>
</dbReference>
<dbReference type="SMART" id="SM00060">
    <property type="entry name" value="FN3"/>
    <property type="match status" value="7"/>
</dbReference>
<evidence type="ECO:0000256" key="1">
    <source>
        <dbReference type="ARBA" id="ARBA00022737"/>
    </source>
</evidence>
<dbReference type="InterPro" id="IPR011042">
    <property type="entry name" value="6-blade_b-propeller_TolB-like"/>
</dbReference>
<dbReference type="VEuPathDB" id="VectorBase:LLONM1_002137"/>
<proteinExistence type="predicted"/>
<keyword evidence="5" id="KW-1185">Reference proteome</keyword>
<name>A0A1B0CKJ2_LUTLO</name>
<protein>
    <recommendedName>
        <fullName evidence="3">Fibronectin type-III domain-containing protein</fullName>
    </recommendedName>
</protein>
<dbReference type="InterPro" id="IPR013783">
    <property type="entry name" value="Ig-like_fold"/>
</dbReference>
<dbReference type="EMBL" id="AJWK01016328">
    <property type="status" value="NOT_ANNOTATED_CDS"/>
    <property type="molecule type" value="Genomic_DNA"/>
</dbReference>
<keyword evidence="1" id="KW-0677">Repeat</keyword>
<dbReference type="VEuPathDB" id="VectorBase:LLOJ005129"/>
<organism evidence="4 5">
    <name type="scientific">Lutzomyia longipalpis</name>
    <name type="common">Sand fly</name>
    <dbReference type="NCBI Taxonomy" id="7200"/>
    <lineage>
        <taxon>Eukaryota</taxon>
        <taxon>Metazoa</taxon>
        <taxon>Ecdysozoa</taxon>
        <taxon>Arthropoda</taxon>
        <taxon>Hexapoda</taxon>
        <taxon>Insecta</taxon>
        <taxon>Pterygota</taxon>
        <taxon>Neoptera</taxon>
        <taxon>Endopterygota</taxon>
        <taxon>Diptera</taxon>
        <taxon>Nematocera</taxon>
        <taxon>Psychodoidea</taxon>
        <taxon>Psychodidae</taxon>
        <taxon>Lutzomyia</taxon>
        <taxon>Lutzomyia</taxon>
    </lineage>
</organism>
<accession>A0A1B0CKJ2</accession>
<dbReference type="Pfam" id="PF00041">
    <property type="entry name" value="fn3"/>
    <property type="match status" value="5"/>
</dbReference>
<evidence type="ECO:0000313" key="4">
    <source>
        <dbReference type="EnsemblMetazoa" id="LLOJ005129-PA"/>
    </source>
</evidence>
<feature type="domain" description="Fibronectin type-III" evidence="3">
    <location>
        <begin position="1785"/>
        <end position="1883"/>
    </location>
</feature>
<evidence type="ECO:0000256" key="2">
    <source>
        <dbReference type="SAM" id="Phobius"/>
    </source>
</evidence>
<feature type="transmembrane region" description="Helical" evidence="2">
    <location>
        <begin position="1892"/>
        <end position="1917"/>
    </location>
</feature>
<dbReference type="EMBL" id="AJWK01016327">
    <property type="status" value="NOT_ANNOTATED_CDS"/>
    <property type="molecule type" value="Genomic_DNA"/>
</dbReference>
<feature type="domain" description="Fibronectin type-III" evidence="3">
    <location>
        <begin position="589"/>
        <end position="683"/>
    </location>
</feature>
<feature type="domain" description="Fibronectin type-III" evidence="3">
    <location>
        <begin position="255"/>
        <end position="350"/>
    </location>
</feature>
<dbReference type="CDD" id="cd00063">
    <property type="entry name" value="FN3"/>
    <property type="match status" value="7"/>
</dbReference>
<feature type="transmembrane region" description="Helical" evidence="2">
    <location>
        <begin position="12"/>
        <end position="31"/>
    </location>
</feature>
<dbReference type="SMART" id="SM00135">
    <property type="entry name" value="LY"/>
    <property type="match status" value="4"/>
</dbReference>
<dbReference type="InterPro" id="IPR050964">
    <property type="entry name" value="Striated_Muscle_Regulatory"/>
</dbReference>
<dbReference type="EMBL" id="AJWK01016330">
    <property type="status" value="NOT_ANNOTATED_CDS"/>
    <property type="molecule type" value="Genomic_DNA"/>
</dbReference>
<reference evidence="4" key="1">
    <citation type="submission" date="2020-05" db="UniProtKB">
        <authorList>
            <consortium name="EnsemblMetazoa"/>
        </authorList>
    </citation>
    <scope>IDENTIFICATION</scope>
    <source>
        <strain evidence="4">Jacobina</strain>
    </source>
</reference>
<dbReference type="Gene3D" id="2.60.40.10">
    <property type="entry name" value="Immunoglobulins"/>
    <property type="match status" value="7"/>
</dbReference>
<evidence type="ECO:0000259" key="3">
    <source>
        <dbReference type="PROSITE" id="PS50853"/>
    </source>
</evidence>
<dbReference type="EMBL" id="AJWK01016329">
    <property type="status" value="NOT_ANNOTATED_CDS"/>
    <property type="molecule type" value="Genomic_DNA"/>
</dbReference>
<dbReference type="Gene3D" id="2.120.10.30">
    <property type="entry name" value="TolB, C-terminal domain"/>
    <property type="match status" value="3"/>
</dbReference>
<sequence>MIVIKRGEYFSLLSSIFVISVFLSIKYPAVFATHSPSTHKSSSTKDNITILPQHIQEQCIHKCPEQNRTNSEHLDIGCNGDCYINHCILGCRLWEQALESSCQTVCNKTDQELLEPKELYCVVGCNDALNRYFKWVKAEVGIPPAPALVADTLTATSLSLEWEIPEKFALLTRGKLHSSQSYLVQWRYEEVVGDWKFCRNQSMGDNSTVRVDNLQPYTKYRFRVALLLSKQHDEFLTSEQSVIISTLPMGVPLSEPAIVRAVAVDHTRISVTWEPGPFPNGPVLSYVLQIRDLSLNISALKDISAMEKTHFYMFEKLTPSNNYSVSVTMRNAEGEGPAALTILLFVSEESGFVYKAPLEVVGHKTTVLSPHSGLNFLPQLLSIDWLNNHLYILGEVRHPHAHRMWQISRCDLDGKGLTVATAGLVSKPNHIEVDPFNGYLFWVITGYTIDTGLFRLDLGDISNGVKHKVKPLHMIQGQNLAPFTVDHTRFRILVPFLDNNTVISVSLDGKDRENIRPNTNQPRFNDVRSLTMANGLFYWTNGEDIITEDFHTTQKTYFHNAYPGLSNRTYLSICINLNSAQPIPIPVNPPSNIQALLSASKAKVSWRVPHLLGNQGKGTWQNWKYELEIMNETSKITYRDLKTAHVYVGELRPNTMYIFRAAAYTKAGKGPWSTEFRAKTLNSLHSRYIIWSSDNGLLQSDVIGEHIDTLISQTELGEHYVSDIAWIEDMLFFVSNSSLNFFNRTSRTITKLGDFDYVESIAVDWIGKRLYWSNPTQQLITRSHLNGDQQETLPILAVAKELRIDSLRGFIYFSTGHAVESVELYSGLQVMGLTLDLDNQLVYWIVRRYDSSSLYSAPMAGSLAPNVSVVETKLREASLQGPLTHFSDRLLWLQDNKTVIVGDMTGKNLAQINSTKLNGIRAISVIDPTHHIYPSNLSSVNVIPCQISNKSIHIRGVWTSFDIIWDPIENVNYGQVFYEIRIHASGHKDIVREVIEPVWHYSSHTLQPYSPLDITVRPFTFWGSAVPTRTHIHSPPAKPTVPTNSRIFITHYDDPLRGGLNIEATFRWNPPLHPNGPILGYRLDCWYEEDFKEKEVFKGLDVAASVEEKVLSNLVQNVTYFFRVLAYTGADSGDYTGSLSAETAREKPIPRVLVSTKEQIIMVDLDLNKSSPILNTGNAAKFMTYIAREKKIFWINEVNEVMSYNGTTQTKLYTINSEALSLAVDWVYRSLYWSHIDGNTSVLSSLDLTKYEAYKGGVVELVRREGIIQNILVSPMDRMIIWTERKSIDDDTTQIYSYNIYRGLIMSLELFPSERCPNISLTSNFRPFALETKSKRETHMIWTDKNLNLYSTSLSTEHCKVIDFHYNNSILNFVKDSSRIYWISHDNHIYAKNDHGTKTYNLYVPRVETLLAFYHQAYPDKKCLIPNFKEFSKYEASLMLSTSNTIKLKLPTPTPVLGCNNPIPAIKYAIYFQAIDGHHSDDSKCNTTTCQVDYSFENIKTIHGLKPFTKYKFQIGVSNYYADKMHLRMHLGPSKIYSTAAGAPSEPTDIKAEVISPNEVNVTWHKPKEINSNEIWYEIHWQTENPITGIRNRQQQVVYTTHHSLTKLIPKQSYIIWVRAYSTSDMFSESEIVGVETFQEPDNITLLMITSTSLTLTWQPHKNVSRFQLGHVVLSNPSIAPFVVYDSKHPEEFVPFNGTFKVTNLEPKTTYKFYVLLYYPKRDYPYSWPLDSRSVFETLGDRPTAPGKPLVKHLSGDVYKVFWEPSKDNGAPIEEYSLEALQSKSISNRVRRSPTLEISSVDVEKIPLHRSIDENVTEVENKITWTEDSTIDERWKIYYNGTELYWIPQELIPIHVYSFRVRARNSYGWGPYSSTSEPISEPYVDVTNKNSMIIIIVISMSFVLLIALIVCIITFFVRRDTDKKIFPDTTPRIPDVELANLREMPHGASFHVNVLYTTGPLSESDVASLPQIRRDQITMTKFLGSGAFGEVYEGYCPEDRPTFRYCLEVLQTLKNNTSDCIPITVQHIYRNAGNKVVSGDSGITSLPSQRIDHSIPTTSTGTESIPKYIELIYSSDDEPPNLVSEDYEIPITSLPLTEVSTKLPNCNTILTVAVPDTADTCSSLDALLPNHAADGKLHPVPIIYSNTTAVPSTSTDGKLVS</sequence>
<dbReference type="EMBL" id="AJWK01016324">
    <property type="status" value="NOT_ANNOTATED_CDS"/>
    <property type="molecule type" value="Genomic_DNA"/>
</dbReference>
<dbReference type="EMBL" id="AJWK01016325">
    <property type="status" value="NOT_ANNOTATED_CDS"/>
    <property type="molecule type" value="Genomic_DNA"/>
</dbReference>
<dbReference type="PANTHER" id="PTHR13817">
    <property type="entry name" value="TITIN"/>
    <property type="match status" value="1"/>
</dbReference>
<dbReference type="EMBL" id="AJWK01016326">
    <property type="status" value="NOT_ANNOTATED_CDS"/>
    <property type="molecule type" value="Genomic_DNA"/>
</dbReference>
<keyword evidence="2" id="KW-0472">Membrane</keyword>
<dbReference type="Proteomes" id="UP000092461">
    <property type="component" value="Unassembled WGS sequence"/>
</dbReference>
<dbReference type="EMBL" id="AJWK01016331">
    <property type="status" value="NOT_ANNOTATED_CDS"/>
    <property type="molecule type" value="Genomic_DNA"/>
</dbReference>
<feature type="domain" description="Fibronectin type-III" evidence="3">
    <location>
        <begin position="1041"/>
        <end position="1146"/>
    </location>
</feature>
<dbReference type="InterPro" id="IPR000033">
    <property type="entry name" value="LDLR_classB_rpt"/>
</dbReference>
<dbReference type="Gene3D" id="3.30.200.20">
    <property type="entry name" value="Phosphorylase Kinase, domain 1"/>
    <property type="match status" value="1"/>
</dbReference>